<dbReference type="Proteomes" id="UP000770015">
    <property type="component" value="Unassembled WGS sequence"/>
</dbReference>
<name>A0A9P9A5P0_9PEZI</name>
<protein>
    <submittedName>
        <fullName evidence="2">Uncharacterized protein</fullName>
    </submittedName>
</protein>
<proteinExistence type="predicted"/>
<organism evidence="2 3">
    <name type="scientific">Plectosphaerella plurivora</name>
    <dbReference type="NCBI Taxonomy" id="936078"/>
    <lineage>
        <taxon>Eukaryota</taxon>
        <taxon>Fungi</taxon>
        <taxon>Dikarya</taxon>
        <taxon>Ascomycota</taxon>
        <taxon>Pezizomycotina</taxon>
        <taxon>Sordariomycetes</taxon>
        <taxon>Hypocreomycetidae</taxon>
        <taxon>Glomerellales</taxon>
        <taxon>Plectosphaerellaceae</taxon>
        <taxon>Plectosphaerella</taxon>
    </lineage>
</organism>
<evidence type="ECO:0000313" key="3">
    <source>
        <dbReference type="Proteomes" id="UP000770015"/>
    </source>
</evidence>
<sequence>MHFFTLVIAALAAGSQASPVDIDGRQLSNAVTLVPPHFVCKQDADCIIRNVGNCCGYYPQCANADAVLPPPCPGGGAGICGFPVIESCKCGSNGGCVSVQGGRNVQGSQWA</sequence>
<dbReference type="AlphaFoldDB" id="A0A9P9A5P0"/>
<keyword evidence="1" id="KW-0732">Signal</keyword>
<evidence type="ECO:0000313" key="2">
    <source>
        <dbReference type="EMBL" id="KAH6677031.1"/>
    </source>
</evidence>
<dbReference type="OrthoDB" id="5116585at2759"/>
<evidence type="ECO:0000256" key="1">
    <source>
        <dbReference type="SAM" id="SignalP"/>
    </source>
</evidence>
<gene>
    <name evidence="2" type="ORF">F5X68DRAFT_264212</name>
</gene>
<dbReference type="EMBL" id="JAGSXJ010000023">
    <property type="protein sequence ID" value="KAH6677031.1"/>
    <property type="molecule type" value="Genomic_DNA"/>
</dbReference>
<reference evidence="2" key="1">
    <citation type="journal article" date="2021" name="Nat. Commun.">
        <title>Genetic determinants of endophytism in the Arabidopsis root mycobiome.</title>
        <authorList>
            <person name="Mesny F."/>
            <person name="Miyauchi S."/>
            <person name="Thiergart T."/>
            <person name="Pickel B."/>
            <person name="Atanasova L."/>
            <person name="Karlsson M."/>
            <person name="Huettel B."/>
            <person name="Barry K.W."/>
            <person name="Haridas S."/>
            <person name="Chen C."/>
            <person name="Bauer D."/>
            <person name="Andreopoulos W."/>
            <person name="Pangilinan J."/>
            <person name="LaButti K."/>
            <person name="Riley R."/>
            <person name="Lipzen A."/>
            <person name="Clum A."/>
            <person name="Drula E."/>
            <person name="Henrissat B."/>
            <person name="Kohler A."/>
            <person name="Grigoriev I.V."/>
            <person name="Martin F.M."/>
            <person name="Hacquard S."/>
        </authorList>
    </citation>
    <scope>NUCLEOTIDE SEQUENCE</scope>
    <source>
        <strain evidence="2">MPI-SDFR-AT-0117</strain>
    </source>
</reference>
<comment type="caution">
    <text evidence="2">The sequence shown here is derived from an EMBL/GenBank/DDBJ whole genome shotgun (WGS) entry which is preliminary data.</text>
</comment>
<feature type="chain" id="PRO_5040286453" evidence="1">
    <location>
        <begin position="18"/>
        <end position="111"/>
    </location>
</feature>
<accession>A0A9P9A5P0</accession>
<feature type="signal peptide" evidence="1">
    <location>
        <begin position="1"/>
        <end position="17"/>
    </location>
</feature>
<keyword evidence="3" id="KW-1185">Reference proteome</keyword>